<keyword evidence="3" id="KW-1185">Reference proteome</keyword>
<evidence type="ECO:0000256" key="1">
    <source>
        <dbReference type="SAM" id="Phobius"/>
    </source>
</evidence>
<comment type="caution">
    <text evidence="2">The sequence shown here is derived from an EMBL/GenBank/DDBJ whole genome shotgun (WGS) entry which is preliminary data.</text>
</comment>
<name>K8PV82_9BRAD</name>
<evidence type="ECO:0000313" key="3">
    <source>
        <dbReference type="Proteomes" id="UP000001096"/>
    </source>
</evidence>
<dbReference type="EMBL" id="AGWX01000001">
    <property type="protein sequence ID" value="EKS42253.1"/>
    <property type="molecule type" value="Genomic_DNA"/>
</dbReference>
<proteinExistence type="predicted"/>
<evidence type="ECO:0000313" key="2">
    <source>
        <dbReference type="EMBL" id="EKS42253.1"/>
    </source>
</evidence>
<reference evidence="2 3" key="1">
    <citation type="submission" date="2012-04" db="EMBL/GenBank/DDBJ databases">
        <title>The Genome Sequence of Afipia broomeae ATCC 49717.</title>
        <authorList>
            <consortium name="The Broad Institute Genome Sequencing Platform"/>
            <person name="Earl A."/>
            <person name="Ward D."/>
            <person name="Feldgarden M."/>
            <person name="Gevers D."/>
            <person name="Huys G."/>
            <person name="Walker B."/>
            <person name="Young S.K."/>
            <person name="Zeng Q."/>
            <person name="Gargeya S."/>
            <person name="Fitzgerald M."/>
            <person name="Haas B."/>
            <person name="Abouelleil A."/>
            <person name="Alvarado L."/>
            <person name="Arachchi H.M."/>
            <person name="Berlin A."/>
            <person name="Chapman S.B."/>
            <person name="Goldberg J."/>
            <person name="Griggs A."/>
            <person name="Gujja S."/>
            <person name="Hansen M."/>
            <person name="Howarth C."/>
            <person name="Imamovic A."/>
            <person name="Larimer J."/>
            <person name="McCowen C."/>
            <person name="Montmayeur A."/>
            <person name="Murphy C."/>
            <person name="Neiman D."/>
            <person name="Pearson M."/>
            <person name="Priest M."/>
            <person name="Roberts A."/>
            <person name="Saif S."/>
            <person name="Shea T."/>
            <person name="Sisk P."/>
            <person name="Sykes S."/>
            <person name="Wortman J."/>
            <person name="Nusbaum C."/>
            <person name="Birren B."/>
        </authorList>
    </citation>
    <scope>NUCLEOTIDE SEQUENCE [LARGE SCALE GENOMIC DNA]</scope>
    <source>
        <strain evidence="2 3">ATCC 49717</strain>
    </source>
</reference>
<organism evidence="2 3">
    <name type="scientific">Afipia broomeae ATCC 49717</name>
    <dbReference type="NCBI Taxonomy" id="883078"/>
    <lineage>
        <taxon>Bacteria</taxon>
        <taxon>Pseudomonadati</taxon>
        <taxon>Pseudomonadota</taxon>
        <taxon>Alphaproteobacteria</taxon>
        <taxon>Hyphomicrobiales</taxon>
        <taxon>Nitrobacteraceae</taxon>
        <taxon>Afipia</taxon>
    </lineage>
</organism>
<dbReference type="Proteomes" id="UP000001096">
    <property type="component" value="Unassembled WGS sequence"/>
</dbReference>
<accession>K8PV82</accession>
<keyword evidence="1" id="KW-0472">Membrane</keyword>
<keyword evidence="1" id="KW-1133">Transmembrane helix</keyword>
<dbReference type="AlphaFoldDB" id="K8PV82"/>
<protein>
    <submittedName>
        <fullName evidence="2">Uncharacterized protein</fullName>
    </submittedName>
</protein>
<dbReference type="HOGENOM" id="CLU_3371589_0_0_5"/>
<sequence length="34" mass="3921">MSGHDLFAWIVLLILVTSAIGVFGYREREVRSRQ</sequence>
<feature type="transmembrane region" description="Helical" evidence="1">
    <location>
        <begin position="6"/>
        <end position="25"/>
    </location>
</feature>
<keyword evidence="1" id="KW-0812">Transmembrane</keyword>
<gene>
    <name evidence="2" type="ORF">HMPREF9695_01345</name>
</gene>